<dbReference type="Gene3D" id="3.90.70.10">
    <property type="entry name" value="Cysteine proteinases"/>
    <property type="match status" value="1"/>
</dbReference>
<dbReference type="HOGENOM" id="CLU_056603_3_0_1"/>
<dbReference type="InParanoid" id="W3WMI6"/>
<dbReference type="OrthoDB" id="640249at2759"/>
<organism evidence="1 2">
    <name type="scientific">Pestalotiopsis fici (strain W106-1 / CGMCC3.15140)</name>
    <dbReference type="NCBI Taxonomy" id="1229662"/>
    <lineage>
        <taxon>Eukaryota</taxon>
        <taxon>Fungi</taxon>
        <taxon>Dikarya</taxon>
        <taxon>Ascomycota</taxon>
        <taxon>Pezizomycotina</taxon>
        <taxon>Sordariomycetes</taxon>
        <taxon>Xylariomycetidae</taxon>
        <taxon>Amphisphaeriales</taxon>
        <taxon>Sporocadaceae</taxon>
        <taxon>Pestalotiopsis</taxon>
    </lineage>
</organism>
<dbReference type="OMA" id="ACYLFEL"/>
<dbReference type="EMBL" id="KI912119">
    <property type="protein sequence ID" value="ETS74974.1"/>
    <property type="molecule type" value="Genomic_DNA"/>
</dbReference>
<dbReference type="eggNOG" id="ENOG502SA06">
    <property type="taxonomic scope" value="Eukaryota"/>
</dbReference>
<sequence length="359" mass="40918">MAAVHDTIVAGAFQGWTPGFYDKNDRYYVPSKDVDVSKFKDFSLRSHDPMLGMTVYDQGALNSCVANANALAYWYELRKATNKTLEVDGPSRFFLWWNALEGDLTDGYAKRGPLQNTGTWNRHAMKILNRIGVCSDAMQHYPPSPAQTKMTKDQYSKFIQDTLAQKPEDKCYDQAETHKIGAYFRLDADRAIDTGRQSRSVDEMNAVGEICLDNVKRCLLDEHPVVLAFRFYWESIPWDKSTGEIWSLPNLWAGKDGQPPLVQSRHTPPAQNHGGHAVIAIGYDDKIQRILCQNSWGSGTRSFPSKGGLFWMPYDWVKDFAATNDFWTCRLEDSDNFKSMSEEEINQRVQNKIKEMTGH</sequence>
<name>W3WMI6_PESFW</name>
<keyword evidence="2" id="KW-1185">Reference proteome</keyword>
<dbReference type="RefSeq" id="XP_007840230.1">
    <property type="nucleotide sequence ID" value="XM_007842039.1"/>
</dbReference>
<dbReference type="KEGG" id="pfy:PFICI_13458"/>
<dbReference type="GeneID" id="19278471"/>
<evidence type="ECO:0008006" key="3">
    <source>
        <dbReference type="Google" id="ProtNLM"/>
    </source>
</evidence>
<evidence type="ECO:0000313" key="2">
    <source>
        <dbReference type="Proteomes" id="UP000030651"/>
    </source>
</evidence>
<gene>
    <name evidence="1" type="ORF">PFICI_13458</name>
</gene>
<proteinExistence type="predicted"/>
<dbReference type="InterPro" id="IPR038765">
    <property type="entry name" value="Papain-like_cys_pep_sf"/>
</dbReference>
<dbReference type="SUPFAM" id="SSF54001">
    <property type="entry name" value="Cysteine proteinases"/>
    <property type="match status" value="1"/>
</dbReference>
<accession>W3WMI6</accession>
<dbReference type="Proteomes" id="UP000030651">
    <property type="component" value="Unassembled WGS sequence"/>
</dbReference>
<reference evidence="2" key="1">
    <citation type="journal article" date="2015" name="BMC Genomics">
        <title>Genomic and transcriptomic analysis of the endophytic fungus Pestalotiopsis fici reveals its lifestyle and high potential for synthesis of natural products.</title>
        <authorList>
            <person name="Wang X."/>
            <person name="Zhang X."/>
            <person name="Liu L."/>
            <person name="Xiang M."/>
            <person name="Wang W."/>
            <person name="Sun X."/>
            <person name="Che Y."/>
            <person name="Guo L."/>
            <person name="Liu G."/>
            <person name="Guo L."/>
            <person name="Wang C."/>
            <person name="Yin W.B."/>
            <person name="Stadler M."/>
            <person name="Zhang X."/>
            <person name="Liu X."/>
        </authorList>
    </citation>
    <scope>NUCLEOTIDE SEQUENCE [LARGE SCALE GENOMIC DNA]</scope>
    <source>
        <strain evidence="2">W106-1 / CGMCC3.15140</strain>
    </source>
</reference>
<dbReference type="AlphaFoldDB" id="W3WMI6"/>
<evidence type="ECO:0000313" key="1">
    <source>
        <dbReference type="EMBL" id="ETS74974.1"/>
    </source>
</evidence>
<protein>
    <recommendedName>
        <fullName evidence="3">Peptidase C1A papain C-terminal domain-containing protein</fullName>
    </recommendedName>
</protein>